<dbReference type="Gene3D" id="3.55.50.30">
    <property type="match status" value="1"/>
</dbReference>
<dbReference type="Gene3D" id="2.60.120.1440">
    <property type="match status" value="1"/>
</dbReference>
<dbReference type="Pfam" id="PF16344">
    <property type="entry name" value="FecR_C"/>
    <property type="match status" value="1"/>
</dbReference>
<dbReference type="Pfam" id="PF04773">
    <property type="entry name" value="FecR"/>
    <property type="match status" value="1"/>
</dbReference>
<evidence type="ECO:0000259" key="3">
    <source>
        <dbReference type="Pfam" id="PF16344"/>
    </source>
</evidence>
<dbReference type="InterPro" id="IPR012373">
    <property type="entry name" value="Ferrdict_sens_TM"/>
</dbReference>
<gene>
    <name evidence="4" type="ORF">QQ020_22775</name>
</gene>
<evidence type="ECO:0000256" key="1">
    <source>
        <dbReference type="SAM" id="Phobius"/>
    </source>
</evidence>
<dbReference type="InterPro" id="IPR032508">
    <property type="entry name" value="FecR_C"/>
</dbReference>
<feature type="transmembrane region" description="Helical" evidence="1">
    <location>
        <begin position="125"/>
        <end position="145"/>
    </location>
</feature>
<dbReference type="PANTHER" id="PTHR30273:SF2">
    <property type="entry name" value="PROTEIN FECR"/>
    <property type="match status" value="1"/>
</dbReference>
<organism evidence="4 5">
    <name type="scientific">Agaribacillus aureus</name>
    <dbReference type="NCBI Taxonomy" id="3051825"/>
    <lineage>
        <taxon>Bacteria</taxon>
        <taxon>Pseudomonadati</taxon>
        <taxon>Bacteroidota</taxon>
        <taxon>Cytophagia</taxon>
        <taxon>Cytophagales</taxon>
        <taxon>Splendidivirgaceae</taxon>
        <taxon>Agaribacillus</taxon>
    </lineage>
</organism>
<dbReference type="InterPro" id="IPR006860">
    <property type="entry name" value="FecR"/>
</dbReference>
<proteinExistence type="predicted"/>
<evidence type="ECO:0000313" key="4">
    <source>
        <dbReference type="EMBL" id="MDN5214922.1"/>
    </source>
</evidence>
<dbReference type="Proteomes" id="UP001172083">
    <property type="component" value="Unassembled WGS sequence"/>
</dbReference>
<comment type="caution">
    <text evidence="4">The sequence shown here is derived from an EMBL/GenBank/DDBJ whole genome shotgun (WGS) entry which is preliminary data.</text>
</comment>
<keyword evidence="1" id="KW-0812">Transmembrane</keyword>
<name>A0ABT8LD79_9BACT</name>
<sequence>MKYEHYRVEDLVSDKSFREWVLSSDYTSDTFWKRWAESHPQKRKLIDEAKEIVLSVERDQINFSENKNQEMWKALTKVMEEDSIVDNILGEDSKREIPKTSPSALPQYIHDIGGTKSNKGGLRHLGIAASIAVVLGLSFGLYQFYGSENVANTPDLAQYIKRENPPGVKSVIALADGTKVTLNAASSLEFPKGFKGEERLVYLEGEAFFEVQKNPEKPFIVITNKIATTALGTSFNIHAFPDKKQINVFLVEGKVKVEAFEDLDQQQKTKETFLAPGEQVIYKKDKQALKKGKFDSEIAIAWKEGILYFRKADFEEIIDKLEKWYGVKFKILNQNQQNMRFSGTFQNETLKNILEAISYSQRFEYQINGDHVTINFNN</sequence>
<keyword evidence="5" id="KW-1185">Reference proteome</keyword>
<reference evidence="4" key="1">
    <citation type="submission" date="2023-06" db="EMBL/GenBank/DDBJ databases">
        <title>Genomic of Agaribacillus aureum.</title>
        <authorList>
            <person name="Wang G."/>
        </authorList>
    </citation>
    <scope>NUCLEOTIDE SEQUENCE</scope>
    <source>
        <strain evidence="4">BMA12</strain>
    </source>
</reference>
<dbReference type="PANTHER" id="PTHR30273">
    <property type="entry name" value="PERIPLASMIC SIGNAL SENSOR AND SIGMA FACTOR ACTIVATOR FECR-RELATED"/>
    <property type="match status" value="1"/>
</dbReference>
<protein>
    <submittedName>
        <fullName evidence="4">DUF4974 domain-containing protein</fullName>
    </submittedName>
</protein>
<feature type="domain" description="FecR protein" evidence="2">
    <location>
        <begin position="168"/>
        <end position="256"/>
    </location>
</feature>
<feature type="domain" description="Protein FecR C-terminal" evidence="3">
    <location>
        <begin position="307"/>
        <end position="374"/>
    </location>
</feature>
<dbReference type="EMBL" id="JAUJEB010000005">
    <property type="protein sequence ID" value="MDN5214922.1"/>
    <property type="molecule type" value="Genomic_DNA"/>
</dbReference>
<accession>A0ABT8LD79</accession>
<evidence type="ECO:0000259" key="2">
    <source>
        <dbReference type="Pfam" id="PF04773"/>
    </source>
</evidence>
<dbReference type="RefSeq" id="WP_346760260.1">
    <property type="nucleotide sequence ID" value="NZ_JAUJEB010000005.1"/>
</dbReference>
<dbReference type="PIRSF" id="PIRSF018266">
    <property type="entry name" value="FecR"/>
    <property type="match status" value="1"/>
</dbReference>
<keyword evidence="1" id="KW-1133">Transmembrane helix</keyword>
<keyword evidence="1" id="KW-0472">Membrane</keyword>
<evidence type="ECO:0000313" key="5">
    <source>
        <dbReference type="Proteomes" id="UP001172083"/>
    </source>
</evidence>